<dbReference type="InterPro" id="IPR003658">
    <property type="entry name" value="Anti-sigma_ant"/>
</dbReference>
<dbReference type="SUPFAM" id="SSF52091">
    <property type="entry name" value="SpoIIaa-like"/>
    <property type="match status" value="1"/>
</dbReference>
<evidence type="ECO:0000256" key="1">
    <source>
        <dbReference type="ARBA" id="ARBA00009013"/>
    </source>
</evidence>
<dbReference type="Pfam" id="PF01740">
    <property type="entry name" value="STAS"/>
    <property type="match status" value="1"/>
</dbReference>
<gene>
    <name evidence="4" type="ORF">ABID49_002375</name>
</gene>
<proteinExistence type="inferred from homology"/>
<dbReference type="InterPro" id="IPR036513">
    <property type="entry name" value="STAS_dom_sf"/>
</dbReference>
<name>A0ABV2GEL2_9BACL</name>
<protein>
    <recommendedName>
        <fullName evidence="2">Anti-sigma factor antagonist</fullName>
    </recommendedName>
</protein>
<dbReference type="PANTHER" id="PTHR33495">
    <property type="entry name" value="ANTI-SIGMA FACTOR ANTAGONIST TM_1081-RELATED-RELATED"/>
    <property type="match status" value="1"/>
</dbReference>
<dbReference type="PANTHER" id="PTHR33495:SF2">
    <property type="entry name" value="ANTI-SIGMA FACTOR ANTAGONIST TM_1081-RELATED"/>
    <property type="match status" value="1"/>
</dbReference>
<dbReference type="Gene3D" id="3.30.750.24">
    <property type="entry name" value="STAS domain"/>
    <property type="match status" value="1"/>
</dbReference>
<dbReference type="RefSeq" id="WP_354198522.1">
    <property type="nucleotide sequence ID" value="NZ_JBEPLW010000023.1"/>
</dbReference>
<dbReference type="InterPro" id="IPR002645">
    <property type="entry name" value="STAS_dom"/>
</dbReference>
<comment type="caution">
    <text evidence="4">The sequence shown here is derived from an EMBL/GenBank/DDBJ whole genome shotgun (WGS) entry which is preliminary data.</text>
</comment>
<sequence length="118" mass="12868">MEQMIEMLDEGIVSVRPMGELDHHSADEIRRTVSHLIYGGSISGIIWDLGNLQFMDSAGIGLILGRMRDLRAVEGGTVILNPSPTMRKMFEMSGLGDHLLDGLPTDAIDRLGGILHGK</sequence>
<evidence type="ECO:0000256" key="2">
    <source>
        <dbReference type="RuleBase" id="RU003749"/>
    </source>
</evidence>
<evidence type="ECO:0000313" key="4">
    <source>
        <dbReference type="EMBL" id="MET3576457.1"/>
    </source>
</evidence>
<evidence type="ECO:0000313" key="5">
    <source>
        <dbReference type="Proteomes" id="UP001549099"/>
    </source>
</evidence>
<feature type="domain" description="STAS" evidence="3">
    <location>
        <begin position="10"/>
        <end position="95"/>
    </location>
</feature>
<dbReference type="NCBIfam" id="TIGR00377">
    <property type="entry name" value="ant_ant_sig"/>
    <property type="match status" value="1"/>
</dbReference>
<comment type="similarity">
    <text evidence="1 2">Belongs to the anti-sigma-factor antagonist family.</text>
</comment>
<dbReference type="Proteomes" id="UP001549099">
    <property type="component" value="Unassembled WGS sequence"/>
</dbReference>
<accession>A0ABV2GEL2</accession>
<organism evidence="4 5">
    <name type="scientific">Bhargavaea ullalensis</name>
    <dbReference type="NCBI Taxonomy" id="1265685"/>
    <lineage>
        <taxon>Bacteria</taxon>
        <taxon>Bacillati</taxon>
        <taxon>Bacillota</taxon>
        <taxon>Bacilli</taxon>
        <taxon>Bacillales</taxon>
        <taxon>Caryophanaceae</taxon>
        <taxon>Bhargavaea</taxon>
    </lineage>
</organism>
<evidence type="ECO:0000259" key="3">
    <source>
        <dbReference type="PROSITE" id="PS50801"/>
    </source>
</evidence>
<dbReference type="PROSITE" id="PS50801">
    <property type="entry name" value="STAS"/>
    <property type="match status" value="1"/>
</dbReference>
<dbReference type="EMBL" id="JBEPLW010000023">
    <property type="protein sequence ID" value="MET3576457.1"/>
    <property type="molecule type" value="Genomic_DNA"/>
</dbReference>
<keyword evidence="5" id="KW-1185">Reference proteome</keyword>
<reference evidence="4 5" key="1">
    <citation type="submission" date="2024-06" db="EMBL/GenBank/DDBJ databases">
        <title>Genomic Encyclopedia of Type Strains, Phase IV (KMG-IV): sequencing the most valuable type-strain genomes for metagenomic binning, comparative biology and taxonomic classification.</title>
        <authorList>
            <person name="Goeker M."/>
        </authorList>
    </citation>
    <scope>NUCLEOTIDE SEQUENCE [LARGE SCALE GENOMIC DNA]</scope>
    <source>
        <strain evidence="4 5">DSM 26128</strain>
    </source>
</reference>